<dbReference type="PANTHER" id="PTHR43311:SF2">
    <property type="entry name" value="GLUTAMATE--TRNA LIGASE, MITOCHONDRIAL-RELATED"/>
    <property type="match status" value="1"/>
</dbReference>
<feature type="short sequence motif" description="'HIGH' region" evidence="10">
    <location>
        <begin position="9"/>
        <end position="19"/>
    </location>
</feature>
<dbReference type="Gene3D" id="1.10.10.350">
    <property type="match status" value="1"/>
</dbReference>
<dbReference type="eggNOG" id="COG0008">
    <property type="taxonomic scope" value="Bacteria"/>
</dbReference>
<dbReference type="EMBL" id="CP001678">
    <property type="protein sequence ID" value="ACT59390.1"/>
    <property type="molecule type" value="Genomic_DNA"/>
</dbReference>
<dbReference type="EC" id="6.1.1.17" evidence="10"/>
<dbReference type="RefSeq" id="WP_015827540.1">
    <property type="nucleotide sequence ID" value="NC_012982.1"/>
</dbReference>
<evidence type="ECO:0000256" key="2">
    <source>
        <dbReference type="ARBA" id="ARBA00007894"/>
    </source>
</evidence>
<dbReference type="HOGENOM" id="CLU_015768_6_3_5"/>
<feature type="binding site" evidence="10">
    <location>
        <position position="264"/>
    </location>
    <ligand>
        <name>ATP</name>
        <dbReference type="ChEBI" id="CHEBI:30616"/>
    </ligand>
</feature>
<dbReference type="GO" id="GO:0004818">
    <property type="term" value="F:glutamate-tRNA ligase activity"/>
    <property type="evidence" value="ECO:0007669"/>
    <property type="project" value="UniProtKB-UniRule"/>
</dbReference>
<proteinExistence type="inferred from homology"/>
<dbReference type="InterPro" id="IPR000924">
    <property type="entry name" value="Glu/Gln-tRNA-synth"/>
</dbReference>
<gene>
    <name evidence="10" type="primary">gltX</name>
    <name evidence="13" type="ordered locus">Hbal_1702</name>
</gene>
<dbReference type="AlphaFoldDB" id="C6XJU5"/>
<dbReference type="InterPro" id="IPR049940">
    <property type="entry name" value="GluQ/Sye"/>
</dbReference>
<dbReference type="CDD" id="cd00808">
    <property type="entry name" value="GluRS_core"/>
    <property type="match status" value="1"/>
</dbReference>
<keyword evidence="5 10" id="KW-0436">Ligase</keyword>
<keyword evidence="4 10" id="KW-0963">Cytoplasm</keyword>
<feature type="domain" description="Glutamyl/glutaminyl-tRNA synthetase class Ib catalytic" evidence="11">
    <location>
        <begin position="3"/>
        <end position="328"/>
    </location>
</feature>
<dbReference type="Pfam" id="PF19269">
    <property type="entry name" value="Anticodon_2"/>
    <property type="match status" value="1"/>
</dbReference>
<evidence type="ECO:0000256" key="8">
    <source>
        <dbReference type="ARBA" id="ARBA00022917"/>
    </source>
</evidence>
<evidence type="ECO:0000259" key="12">
    <source>
        <dbReference type="Pfam" id="PF19269"/>
    </source>
</evidence>
<dbReference type="InterPro" id="IPR020751">
    <property type="entry name" value="aa-tRNA-synth_I_codon-bd_sub2"/>
</dbReference>
<dbReference type="InterPro" id="IPR020058">
    <property type="entry name" value="Glu/Gln-tRNA-synth_Ib_cat-dom"/>
</dbReference>
<dbReference type="HAMAP" id="MF_00022">
    <property type="entry name" value="Glu_tRNA_synth_type1"/>
    <property type="match status" value="1"/>
</dbReference>
<evidence type="ECO:0000256" key="6">
    <source>
        <dbReference type="ARBA" id="ARBA00022741"/>
    </source>
</evidence>
<dbReference type="PRINTS" id="PR00987">
    <property type="entry name" value="TRNASYNTHGLU"/>
</dbReference>
<dbReference type="InterPro" id="IPR033910">
    <property type="entry name" value="GluRS_core"/>
</dbReference>
<keyword evidence="9 10" id="KW-0030">Aminoacyl-tRNA synthetase</keyword>
<dbReference type="OrthoDB" id="9807503at2"/>
<dbReference type="InterPro" id="IPR014729">
    <property type="entry name" value="Rossmann-like_a/b/a_fold"/>
</dbReference>
<keyword evidence="7 10" id="KW-0067">ATP-binding</keyword>
<evidence type="ECO:0000313" key="13">
    <source>
        <dbReference type="EMBL" id="ACT59390.1"/>
    </source>
</evidence>
<protein>
    <recommendedName>
        <fullName evidence="10">Glutamate--tRNA ligase</fullName>
        <ecNumber evidence="10">6.1.1.17</ecNumber>
    </recommendedName>
    <alternativeName>
        <fullName evidence="10">Glutamyl-tRNA synthetase</fullName>
        <shortName evidence="10">GluRS</shortName>
    </alternativeName>
</protein>
<dbReference type="Gene3D" id="3.40.50.620">
    <property type="entry name" value="HUPs"/>
    <property type="match status" value="1"/>
</dbReference>
<evidence type="ECO:0000256" key="9">
    <source>
        <dbReference type="ARBA" id="ARBA00023146"/>
    </source>
</evidence>
<evidence type="ECO:0000256" key="3">
    <source>
        <dbReference type="ARBA" id="ARBA00011245"/>
    </source>
</evidence>
<keyword evidence="14" id="KW-1185">Reference proteome</keyword>
<dbReference type="SUPFAM" id="SSF52374">
    <property type="entry name" value="Nucleotidylyl transferase"/>
    <property type="match status" value="1"/>
</dbReference>
<comment type="similarity">
    <text evidence="2 10">Belongs to the class-I aminoacyl-tRNA synthetase family. Glutamate--tRNA ligase type 1 subfamily.</text>
</comment>
<evidence type="ECO:0000259" key="11">
    <source>
        <dbReference type="Pfam" id="PF00749"/>
    </source>
</evidence>
<evidence type="ECO:0000256" key="1">
    <source>
        <dbReference type="ARBA" id="ARBA00004496"/>
    </source>
</evidence>
<dbReference type="InterPro" id="IPR008925">
    <property type="entry name" value="aa_tRNA-synth_I_cd-bd_sf"/>
</dbReference>
<dbReference type="PANTHER" id="PTHR43311">
    <property type="entry name" value="GLUTAMATE--TRNA LIGASE"/>
    <property type="match status" value="1"/>
</dbReference>
<comment type="catalytic activity">
    <reaction evidence="10">
        <text>tRNA(Glu) + L-glutamate + ATP = L-glutamyl-tRNA(Glu) + AMP + diphosphate</text>
        <dbReference type="Rhea" id="RHEA:23540"/>
        <dbReference type="Rhea" id="RHEA-COMP:9663"/>
        <dbReference type="Rhea" id="RHEA-COMP:9680"/>
        <dbReference type="ChEBI" id="CHEBI:29985"/>
        <dbReference type="ChEBI" id="CHEBI:30616"/>
        <dbReference type="ChEBI" id="CHEBI:33019"/>
        <dbReference type="ChEBI" id="CHEBI:78442"/>
        <dbReference type="ChEBI" id="CHEBI:78520"/>
        <dbReference type="ChEBI" id="CHEBI:456215"/>
        <dbReference type="EC" id="6.1.1.17"/>
    </reaction>
</comment>
<evidence type="ECO:0000256" key="10">
    <source>
        <dbReference type="HAMAP-Rule" id="MF_00022"/>
    </source>
</evidence>
<feature type="short sequence motif" description="'KMSKS' region" evidence="10">
    <location>
        <begin position="261"/>
        <end position="265"/>
    </location>
</feature>
<dbReference type="GO" id="GO:0006424">
    <property type="term" value="P:glutamyl-tRNA aminoacylation"/>
    <property type="evidence" value="ECO:0007669"/>
    <property type="project" value="UniProtKB-UniRule"/>
</dbReference>
<name>C6XJU5_HIRBI</name>
<keyword evidence="6 10" id="KW-0547">Nucleotide-binding</keyword>
<accession>C6XJU5</accession>
<comment type="subunit">
    <text evidence="3 10">Monomer.</text>
</comment>
<dbReference type="InterPro" id="IPR004527">
    <property type="entry name" value="Glu-tRNA-ligase_bac/mito"/>
</dbReference>
<dbReference type="KEGG" id="hba:Hbal_1702"/>
<dbReference type="Proteomes" id="UP000002745">
    <property type="component" value="Chromosome"/>
</dbReference>
<comment type="subcellular location">
    <subcellularLocation>
        <location evidence="1 10">Cytoplasm</location>
    </subcellularLocation>
</comment>
<evidence type="ECO:0000256" key="7">
    <source>
        <dbReference type="ARBA" id="ARBA00022840"/>
    </source>
</evidence>
<dbReference type="NCBIfam" id="TIGR00464">
    <property type="entry name" value="gltX_bact"/>
    <property type="match status" value="1"/>
</dbReference>
<dbReference type="STRING" id="582402.Hbal_1702"/>
<evidence type="ECO:0000256" key="4">
    <source>
        <dbReference type="ARBA" id="ARBA00022490"/>
    </source>
</evidence>
<dbReference type="GO" id="GO:0000049">
    <property type="term" value="F:tRNA binding"/>
    <property type="evidence" value="ECO:0007669"/>
    <property type="project" value="InterPro"/>
</dbReference>
<dbReference type="Pfam" id="PF00749">
    <property type="entry name" value="tRNA-synt_1c"/>
    <property type="match status" value="1"/>
</dbReference>
<comment type="caution">
    <text evidence="10">Lacks conserved residue(s) required for the propagation of feature annotation.</text>
</comment>
<dbReference type="InterPro" id="IPR045462">
    <property type="entry name" value="aa-tRNA-synth_I_cd-bd"/>
</dbReference>
<dbReference type="GO" id="GO:0008270">
    <property type="term" value="F:zinc ion binding"/>
    <property type="evidence" value="ECO:0007669"/>
    <property type="project" value="InterPro"/>
</dbReference>
<dbReference type="SUPFAM" id="SSF48163">
    <property type="entry name" value="An anticodon-binding domain of class I aminoacyl-tRNA synthetases"/>
    <property type="match status" value="1"/>
</dbReference>
<keyword evidence="8 10" id="KW-0648">Protein biosynthesis</keyword>
<evidence type="ECO:0000313" key="14">
    <source>
        <dbReference type="Proteomes" id="UP000002745"/>
    </source>
</evidence>
<dbReference type="GO" id="GO:0005829">
    <property type="term" value="C:cytosol"/>
    <property type="evidence" value="ECO:0007669"/>
    <property type="project" value="TreeGrafter"/>
</dbReference>
<dbReference type="InterPro" id="IPR001412">
    <property type="entry name" value="aa-tRNA-synth_I_CS"/>
</dbReference>
<reference evidence="14" key="1">
    <citation type="journal article" date="2011" name="J. Bacteriol.">
        <title>Genome sequences of eight morphologically diverse alphaproteobacteria.</title>
        <authorList>
            <consortium name="US DOE Joint Genome Institute"/>
            <person name="Brown P.J."/>
            <person name="Kysela D.T."/>
            <person name="Buechlein A."/>
            <person name="Hemmerich C."/>
            <person name="Brun Y.V."/>
        </authorList>
    </citation>
    <scope>NUCLEOTIDE SEQUENCE [LARGE SCALE GENOMIC DNA]</scope>
    <source>
        <strain evidence="14">ATCC 49814 / DSM 5838 / IFAM 1418</strain>
    </source>
</reference>
<feature type="domain" description="Aminoacyl-tRNA synthetase class I anticodon-binding" evidence="12">
    <location>
        <begin position="361"/>
        <end position="483"/>
    </location>
</feature>
<comment type="function">
    <text evidence="10">Catalyzes the attachment of glutamate to tRNA(Glu) in a two-step reaction: glutamate is first activated by ATP to form Glu-AMP and then transferred to the acceptor end of tRNA(Glu).</text>
</comment>
<dbReference type="FunFam" id="3.40.50.620:FF:000007">
    <property type="entry name" value="Glutamate--tRNA ligase"/>
    <property type="match status" value="1"/>
</dbReference>
<organism evidence="13 14">
    <name type="scientific">Hirschia baltica (strain ATCC 49814 / DSM 5838 / IFAM 1418)</name>
    <dbReference type="NCBI Taxonomy" id="582402"/>
    <lineage>
        <taxon>Bacteria</taxon>
        <taxon>Pseudomonadati</taxon>
        <taxon>Pseudomonadota</taxon>
        <taxon>Alphaproteobacteria</taxon>
        <taxon>Hyphomonadales</taxon>
        <taxon>Hyphomonadaceae</taxon>
        <taxon>Hirschia</taxon>
    </lineage>
</organism>
<sequence length="490" mass="54809">MTVITRFAPSPTGYLHIGGARTALFNWLYAKANNGKFLLRIEDTDRERSTQNAVQAIFEGLDWLGITPDEEPTFQFQRADRHREVVEEMISKGTAFKCYTSQEELAERREQGEAKRADAKIAAKEGNEDLASNLRAEADKLLAPYRSPYRDGKTPTDPNASYVVRLRAPDEGRIEFTDDVQGHVGVSAGQIDDLILLRTDGTPTYMIAVVVDDHDMGVTQVIRGDDHLGNTYRQIPIYQAMGWDLPKYAHVPLIHGPDGKKLSKRHGALGVEAYRDMGYLPEGMNNYLLRLGWSHGDDEIIPQDKAIEWFNTAGLGKAPGRLDFEKMKSVNAHYMAQADDNRLCDLLFSRDGFDQLSQVVKSRIKTSMSEIKNRAATIEELEMQTNFLLDLRPIEITGKLKKKMSLDAMERLSKLTIRFKDLSEWNNLALTAAITDFCADEEVGMGMIGPTLRAALTGGSPAPDLGLVLEWLGRDESLSRIDDQLNKVSA</sequence>
<evidence type="ECO:0000256" key="5">
    <source>
        <dbReference type="ARBA" id="ARBA00022598"/>
    </source>
</evidence>
<dbReference type="PROSITE" id="PS00178">
    <property type="entry name" value="AA_TRNA_LIGASE_I"/>
    <property type="match status" value="1"/>
</dbReference>
<dbReference type="GO" id="GO:0005524">
    <property type="term" value="F:ATP binding"/>
    <property type="evidence" value="ECO:0007669"/>
    <property type="project" value="UniProtKB-UniRule"/>
</dbReference>